<comment type="caution">
    <text evidence="4">The sequence shown here is derived from an EMBL/GenBank/DDBJ whole genome shotgun (WGS) entry which is preliminary data.</text>
</comment>
<dbReference type="AlphaFoldDB" id="A0A9W7WY81"/>
<evidence type="ECO:0000313" key="4">
    <source>
        <dbReference type="EMBL" id="KAI7810348.1"/>
    </source>
</evidence>
<reference evidence="4" key="1">
    <citation type="submission" date="2021-02" db="EMBL/GenBank/DDBJ databases">
        <title>Comparative genomics reveals that relaxation of natural selection precedes convergent phenotypic evolution of cavefish.</title>
        <authorList>
            <person name="Peng Z."/>
        </authorList>
    </citation>
    <scope>NUCLEOTIDE SEQUENCE</scope>
    <source>
        <tissue evidence="4">Muscle</tissue>
    </source>
</reference>
<accession>A0A9W7WY81</accession>
<feature type="region of interest" description="Disordered" evidence="3">
    <location>
        <begin position="179"/>
        <end position="221"/>
    </location>
</feature>
<organism evidence="4 5">
    <name type="scientific">Triplophysa rosa</name>
    <name type="common">Cave loach</name>
    <dbReference type="NCBI Taxonomy" id="992332"/>
    <lineage>
        <taxon>Eukaryota</taxon>
        <taxon>Metazoa</taxon>
        <taxon>Chordata</taxon>
        <taxon>Craniata</taxon>
        <taxon>Vertebrata</taxon>
        <taxon>Euteleostomi</taxon>
        <taxon>Actinopterygii</taxon>
        <taxon>Neopterygii</taxon>
        <taxon>Teleostei</taxon>
        <taxon>Ostariophysi</taxon>
        <taxon>Cypriniformes</taxon>
        <taxon>Nemacheilidae</taxon>
        <taxon>Triplophysa</taxon>
    </lineage>
</organism>
<evidence type="ECO:0008006" key="6">
    <source>
        <dbReference type="Google" id="ProtNLM"/>
    </source>
</evidence>
<keyword evidence="1 2" id="KW-0175">Coiled coil</keyword>
<dbReference type="EMBL" id="JAFHDT010000005">
    <property type="protein sequence ID" value="KAI7810348.1"/>
    <property type="molecule type" value="Genomic_DNA"/>
</dbReference>
<feature type="compositionally biased region" description="Basic and acidic residues" evidence="3">
    <location>
        <begin position="402"/>
        <end position="414"/>
    </location>
</feature>
<gene>
    <name evidence="4" type="ORF">IRJ41_024883</name>
</gene>
<name>A0A9W7WY81_TRIRA</name>
<feature type="region of interest" description="Disordered" evidence="3">
    <location>
        <begin position="291"/>
        <end position="336"/>
    </location>
</feature>
<proteinExistence type="predicted"/>
<dbReference type="PANTHER" id="PTHR15917:SF0">
    <property type="entry name" value="PROTEIN LARGEN"/>
    <property type="match status" value="1"/>
</dbReference>
<dbReference type="OrthoDB" id="8615648at2759"/>
<dbReference type="PANTHER" id="PTHR15917">
    <property type="match status" value="1"/>
</dbReference>
<feature type="coiled-coil region" evidence="2">
    <location>
        <begin position="246"/>
        <end position="290"/>
    </location>
</feature>
<evidence type="ECO:0000256" key="2">
    <source>
        <dbReference type="SAM" id="Coils"/>
    </source>
</evidence>
<feature type="compositionally biased region" description="Polar residues" evidence="3">
    <location>
        <begin position="188"/>
        <end position="206"/>
    </location>
</feature>
<keyword evidence="5" id="KW-1185">Reference proteome</keyword>
<evidence type="ECO:0000256" key="3">
    <source>
        <dbReference type="SAM" id="MobiDB-lite"/>
    </source>
</evidence>
<evidence type="ECO:0000256" key="1">
    <source>
        <dbReference type="ARBA" id="ARBA00023054"/>
    </source>
</evidence>
<dbReference type="InterPro" id="IPR027997">
    <property type="entry name" value="Largen/INSYN1"/>
</dbReference>
<evidence type="ECO:0000313" key="5">
    <source>
        <dbReference type="Proteomes" id="UP001059041"/>
    </source>
</evidence>
<dbReference type="GO" id="GO:0045793">
    <property type="term" value="P:positive regulation of cell size"/>
    <property type="evidence" value="ECO:0007669"/>
    <property type="project" value="TreeGrafter"/>
</dbReference>
<dbReference type="GO" id="GO:0045727">
    <property type="term" value="P:positive regulation of translation"/>
    <property type="evidence" value="ECO:0007669"/>
    <property type="project" value="TreeGrafter"/>
</dbReference>
<feature type="region of interest" description="Disordered" evidence="3">
    <location>
        <begin position="47"/>
        <end position="68"/>
    </location>
</feature>
<dbReference type="Proteomes" id="UP001059041">
    <property type="component" value="Linkage Group LG5"/>
</dbReference>
<sequence length="448" mass="50463">MHSDDAVSRQRVFQTPSCHLCLQRLSARPQNDPNGVAHRTAVLPSPKDLGIADYRPERTGSSPRQVHAEETHRPFYSWGDVRPARWDTPLDSLHAPCTCVREIRRDCGCIQQWYYPEHSFNGCRVNPHPKVRGQRYYREVLYVSEQHYRGPEQGDLQDDSSMPSYNGHCQRRRVSFQNHEERHGFNGPDTSRQSGLNSRCNGTDSGQAAFFPTEVPPGKLGRSRVLKVNEPAQDIRRSQGSESNWRKSHETVREQIKQVVNELEEVLGGLKQVQLEMKEVVQQIDVLTSDIDLGEDDSSPSTSFLQDGRHRSSRTAAVASSNQESSPETSDSSITHGSVSVDLFLMNNPSVMRNHTSSSPPDQRAITAENNFNAFTQQTSESHRTGRTVNGTCLPHPPPKIRANEELENHDCIKSKNHRPPPYPQNGQVKTRTAPLSEKHKTLSSTIV</sequence>
<feature type="compositionally biased region" description="Polar residues" evidence="3">
    <location>
        <begin position="314"/>
        <end position="336"/>
    </location>
</feature>
<protein>
    <recommendedName>
        <fullName evidence="6">Protein Largen</fullName>
    </recommendedName>
</protein>
<feature type="region of interest" description="Disordered" evidence="3">
    <location>
        <begin position="376"/>
        <end position="448"/>
    </location>
</feature>